<dbReference type="InterPro" id="IPR010921">
    <property type="entry name" value="Trp_repressor/repl_initiator"/>
</dbReference>
<reference evidence="1 2" key="1">
    <citation type="submission" date="2020-08" db="EMBL/GenBank/DDBJ databases">
        <title>Genome Sequencing of Nocardia wallacei strain FMUON74 and assembly.</title>
        <authorList>
            <person name="Toyokawa M."/>
            <person name="Uesaka K."/>
        </authorList>
    </citation>
    <scope>NUCLEOTIDE SEQUENCE [LARGE SCALE GENOMIC DNA]</scope>
    <source>
        <strain evidence="1 2">FMUON74</strain>
    </source>
</reference>
<proteinExistence type="predicted"/>
<dbReference type="Gene3D" id="1.10.10.60">
    <property type="entry name" value="Homeodomain-like"/>
    <property type="match status" value="2"/>
</dbReference>
<dbReference type="AlphaFoldDB" id="A0A7G1KRW2"/>
<dbReference type="GO" id="GO:0043565">
    <property type="term" value="F:sequence-specific DNA binding"/>
    <property type="evidence" value="ECO:0007669"/>
    <property type="project" value="InterPro"/>
</dbReference>
<dbReference type="Proteomes" id="UP000516173">
    <property type="component" value="Chromosome"/>
</dbReference>
<name>A0A7G1KRW2_9NOCA</name>
<organism evidence="1 2">
    <name type="scientific">Nocardia wallacei</name>
    <dbReference type="NCBI Taxonomy" id="480035"/>
    <lineage>
        <taxon>Bacteria</taxon>
        <taxon>Bacillati</taxon>
        <taxon>Actinomycetota</taxon>
        <taxon>Actinomycetes</taxon>
        <taxon>Mycobacteriales</taxon>
        <taxon>Nocardiaceae</taxon>
        <taxon>Nocardia</taxon>
    </lineage>
</organism>
<gene>
    <name evidence="1" type="ORF">NWFMUON74_56720</name>
</gene>
<dbReference type="EMBL" id="AP023396">
    <property type="protein sequence ID" value="BCK57900.1"/>
    <property type="molecule type" value="Genomic_DNA"/>
</dbReference>
<accession>A0A7G1KRW2</accession>
<keyword evidence="2" id="KW-1185">Reference proteome</keyword>
<protein>
    <submittedName>
        <fullName evidence="1">Uncharacterized protein</fullName>
    </submittedName>
</protein>
<dbReference type="SUPFAM" id="SSF48295">
    <property type="entry name" value="TrpR-like"/>
    <property type="match status" value="1"/>
</dbReference>
<evidence type="ECO:0000313" key="2">
    <source>
        <dbReference type="Proteomes" id="UP000516173"/>
    </source>
</evidence>
<evidence type="ECO:0000313" key="1">
    <source>
        <dbReference type="EMBL" id="BCK57900.1"/>
    </source>
</evidence>
<dbReference type="KEGG" id="nwl:NWFMUON74_56720"/>
<sequence>MEMPRLLEVRFLRHSSNLVAAGQGLSNLLAEAQAEVEQGVDRPVVPMSPRNRKLSDAEKAELARDYTRGLTVYQLAEKFSIQRQTVSKHLHRMGVPMRQQGLSEEQVDRAAELYVEGLTLKQVGVKLGADAGTVRLALLRRGVKMRESVARRK</sequence>